<dbReference type="Gene3D" id="2.60.120.430">
    <property type="entry name" value="Galactose-binding lectin"/>
    <property type="match status" value="1"/>
</dbReference>
<comment type="caution">
    <text evidence="5">The sequence shown here is derived from an EMBL/GenBank/DDBJ whole genome shotgun (WGS) entry which is preliminary data.</text>
</comment>
<dbReference type="RefSeq" id="WP_210851024.1">
    <property type="nucleotide sequence ID" value="NZ_JAGQDD010000001.1"/>
</dbReference>
<proteinExistence type="inferred from homology"/>
<accession>A0A941BDH0</accession>
<organism evidence="5 6">
    <name type="scientific">Ideonella alba</name>
    <dbReference type="NCBI Taxonomy" id="2824118"/>
    <lineage>
        <taxon>Bacteria</taxon>
        <taxon>Pseudomonadati</taxon>
        <taxon>Pseudomonadota</taxon>
        <taxon>Betaproteobacteria</taxon>
        <taxon>Burkholderiales</taxon>
        <taxon>Sphaerotilaceae</taxon>
        <taxon>Ideonella</taxon>
    </lineage>
</organism>
<dbReference type="SUPFAM" id="SSF52266">
    <property type="entry name" value="SGNH hydrolase"/>
    <property type="match status" value="1"/>
</dbReference>
<gene>
    <name evidence="5" type="ORF">KAK03_00315</name>
</gene>
<dbReference type="Pfam" id="PF18559">
    <property type="entry name" value="Exop_C"/>
    <property type="match status" value="1"/>
</dbReference>
<evidence type="ECO:0000259" key="3">
    <source>
        <dbReference type="Pfam" id="PF13472"/>
    </source>
</evidence>
<dbReference type="InterPro" id="IPR036514">
    <property type="entry name" value="SGNH_hydro_sf"/>
</dbReference>
<dbReference type="Pfam" id="PF13472">
    <property type="entry name" value="Lipase_GDSL_2"/>
    <property type="match status" value="1"/>
</dbReference>
<feature type="domain" description="SGNH hydrolase-type esterase" evidence="3">
    <location>
        <begin position="253"/>
        <end position="418"/>
    </location>
</feature>
<evidence type="ECO:0000256" key="2">
    <source>
        <dbReference type="SAM" id="SignalP"/>
    </source>
</evidence>
<dbReference type="GO" id="GO:0016788">
    <property type="term" value="F:hydrolase activity, acting on ester bonds"/>
    <property type="evidence" value="ECO:0007669"/>
    <property type="project" value="UniProtKB-ARBA"/>
</dbReference>
<feature type="signal peptide" evidence="2">
    <location>
        <begin position="1"/>
        <end position="26"/>
    </location>
</feature>
<evidence type="ECO:0000313" key="6">
    <source>
        <dbReference type="Proteomes" id="UP000676246"/>
    </source>
</evidence>
<dbReference type="PANTHER" id="PTHR11852">
    <property type="entry name" value="PLATELET-ACTIVATING FACTOR ACETYLHYDROLASE"/>
    <property type="match status" value="1"/>
</dbReference>
<dbReference type="Gene3D" id="3.40.50.1110">
    <property type="entry name" value="SGNH hydrolase"/>
    <property type="match status" value="1"/>
</dbReference>
<dbReference type="EMBL" id="JAGQDD010000001">
    <property type="protein sequence ID" value="MBQ0928907.1"/>
    <property type="molecule type" value="Genomic_DNA"/>
</dbReference>
<name>A0A941BDH0_9BURK</name>
<dbReference type="InterPro" id="IPR013830">
    <property type="entry name" value="SGNH_hydro"/>
</dbReference>
<dbReference type="AlphaFoldDB" id="A0A941BDH0"/>
<feature type="domain" description="ExoP galactose-binding-like" evidence="4">
    <location>
        <begin position="80"/>
        <end position="196"/>
    </location>
</feature>
<feature type="chain" id="PRO_5036794896" evidence="2">
    <location>
        <begin position="27"/>
        <end position="437"/>
    </location>
</feature>
<reference evidence="5 6" key="1">
    <citation type="submission" date="2021-04" db="EMBL/GenBank/DDBJ databases">
        <title>The genome sequence of Ideonella sp. 3Y2.</title>
        <authorList>
            <person name="Liu Y."/>
        </authorList>
    </citation>
    <scope>NUCLEOTIDE SEQUENCE [LARGE SCALE GENOMIC DNA]</scope>
    <source>
        <strain evidence="5 6">3Y2</strain>
    </source>
</reference>
<dbReference type="InterPro" id="IPR041443">
    <property type="entry name" value="Exop_C"/>
</dbReference>
<keyword evidence="6" id="KW-1185">Reference proteome</keyword>
<protein>
    <submittedName>
        <fullName evidence="5">1,4-beta-D-glucan glucohydrolase</fullName>
    </submittedName>
</protein>
<evidence type="ECO:0000313" key="5">
    <source>
        <dbReference type="EMBL" id="MBQ0928907.1"/>
    </source>
</evidence>
<dbReference type="Proteomes" id="UP000676246">
    <property type="component" value="Unassembled WGS sequence"/>
</dbReference>
<sequence length="437" mass="48102">MSPLHPLICLAALVGLSACSSLPAGRAPTGDVTELMPGARWEVADMEAATPLVGDTVVVPKPAQPRVPASDVRARREADGSLTLQWREAWYAALRLHLTQPLDLRGALDDATLELDWRSDDMARAGLHVGMACGPDCVRKVNLLRASRAAQGQGWQQLALPLRCFVRDGADFRAIAQPFFLDSSGSGTVQVARVRLVRQGRPSTGCPDYRSESVTPVTLDQVWAMDWWMPRHEKKLQAVREAVAAGRPPQLVFIGDSITHGWEDAGRRIWDERYAPLDALDLGYGGDKTENVLWRLQHGEIDGFQARVVVLMIGTNNTGDRQEDPATTAAGVRRLLDEIRARQPAARVLLLAVFPRDAEPGTRLRRLNDRLNQHLAGFADGERISFLDLQPVLAEPDGRLSTAIFPDLLHLSEDGYRRWADGMAPTLQRLLSAGPLR</sequence>
<comment type="similarity">
    <text evidence="1">Belongs to the 'GDSL' lipolytic enzyme family. Platelet-activating factor acetylhydrolase IB beta/gamma subunits subfamily.</text>
</comment>
<dbReference type="PANTHER" id="PTHR11852:SF0">
    <property type="entry name" value="PLATELET-ACTIVATING FACTOR ACETYLHYDROLASE IB SUBUNIT BETA HOMOLOG"/>
    <property type="match status" value="1"/>
</dbReference>
<evidence type="ECO:0000259" key="4">
    <source>
        <dbReference type="Pfam" id="PF18559"/>
    </source>
</evidence>
<keyword evidence="2" id="KW-0732">Signal</keyword>
<evidence type="ECO:0000256" key="1">
    <source>
        <dbReference type="ARBA" id="ARBA00038184"/>
    </source>
</evidence>